<dbReference type="EMBL" id="BSXU01002439">
    <property type="protein sequence ID" value="GMG37569.1"/>
    <property type="molecule type" value="Genomic_DNA"/>
</dbReference>
<keyword evidence="7" id="KW-1185">Reference proteome</keyword>
<dbReference type="InterPro" id="IPR027266">
    <property type="entry name" value="TrmE/GcvT-like"/>
</dbReference>
<dbReference type="AlphaFoldDB" id="A0A9W6YY97"/>
<comment type="subcellular location">
    <subcellularLocation>
        <location evidence="1">Mitochondrion matrix</location>
    </subcellularLocation>
</comment>
<accession>A0A9W6YY97</accession>
<name>A0A9W6YY97_AMBMO</name>
<dbReference type="PANTHER" id="PTHR22602">
    <property type="entry name" value="TRANSFERASE CAF17, MITOCHONDRIAL-RELATED"/>
    <property type="match status" value="1"/>
</dbReference>
<dbReference type="SUPFAM" id="SSF103025">
    <property type="entry name" value="Folate-binding domain"/>
    <property type="match status" value="1"/>
</dbReference>
<gene>
    <name evidence="6" type="ORF">Amon01_000483000</name>
</gene>
<dbReference type="Proteomes" id="UP001165063">
    <property type="component" value="Unassembled WGS sequence"/>
</dbReference>
<keyword evidence="3" id="KW-0496">Mitochondrion</keyword>
<dbReference type="InterPro" id="IPR017703">
    <property type="entry name" value="YgfZ/GCV_T_CS"/>
</dbReference>
<comment type="similarity">
    <text evidence="4">Belongs to the GcvT family. CAF17/IBA57 subfamily.</text>
</comment>
<dbReference type="Gene3D" id="3.30.1360.120">
    <property type="entry name" value="Probable tRNA modification gtpase trme, domain 1"/>
    <property type="match status" value="1"/>
</dbReference>
<evidence type="ECO:0000256" key="2">
    <source>
        <dbReference type="ARBA" id="ARBA00022946"/>
    </source>
</evidence>
<keyword evidence="2" id="KW-0809">Transit peptide</keyword>
<evidence type="ECO:0000313" key="6">
    <source>
        <dbReference type="EMBL" id="GMG37569.1"/>
    </source>
</evidence>
<evidence type="ECO:0000256" key="1">
    <source>
        <dbReference type="ARBA" id="ARBA00004305"/>
    </source>
</evidence>
<sequence>MLSYHLSHFTITASVTRRAFGTLPTKGLIKLKSKNLLSIKGPDSTKFINGLITSKLLPSFTKKNQTTISEQDLKELQNSKSLDITESQITDCNWGMIHEDEYVDDDGESEEHGFRLGIRRDGRFSMLLNSKGRLISDLFVYPTPLSVPETDLNEVNVGDPSYLIEFNNMAKFNQSLMMLKLHKLKSKIDIRPKLIESWFYFNNESDKFDDLLTQIKDNYFNNAISKSPSEANRLANKFISDQLIFNHEQQKNILGFGIDDRSSNFGIRFLKTPETKIDTVFSDKFISEFGYPEIHKLETYDTLRVSEGIVESSDYPKSKADSMLPFENNVDYMGGINYNKGCYVGQELTIRTYYSGVVRKRVLPVQFYLLEKDGKVGEQDEINFDPNDGVVELISGVDDLELVASEDGNSGSSLTSADTEDATTMAPSPFGTSGKKIVRARRRKRSEGSVFKVDGNLGLATLNLKSLKDDNSVGVNEFIVNSDTHPELRGKVGCKVYIPEWWPEGFNEDED</sequence>
<dbReference type="NCBIfam" id="TIGR03317">
    <property type="entry name" value="ygfZ_signature"/>
    <property type="match status" value="1"/>
</dbReference>
<dbReference type="GO" id="GO:0016226">
    <property type="term" value="P:iron-sulfur cluster assembly"/>
    <property type="evidence" value="ECO:0007669"/>
    <property type="project" value="TreeGrafter"/>
</dbReference>
<reference evidence="6" key="1">
    <citation type="submission" date="2023-04" db="EMBL/GenBank/DDBJ databases">
        <title>Ambrosiozyma monospora NBRC 1965.</title>
        <authorList>
            <person name="Ichikawa N."/>
            <person name="Sato H."/>
            <person name="Tonouchi N."/>
        </authorList>
    </citation>
    <scope>NUCLEOTIDE SEQUENCE</scope>
    <source>
        <strain evidence="6">NBRC 1965</strain>
    </source>
</reference>
<dbReference type="OrthoDB" id="191995at2759"/>
<evidence type="ECO:0000256" key="5">
    <source>
        <dbReference type="SAM" id="MobiDB-lite"/>
    </source>
</evidence>
<proteinExistence type="inferred from homology"/>
<dbReference type="InterPro" id="IPR045179">
    <property type="entry name" value="YgfZ/GcvT"/>
</dbReference>
<organism evidence="6 7">
    <name type="scientific">Ambrosiozyma monospora</name>
    <name type="common">Yeast</name>
    <name type="synonym">Endomycopsis monosporus</name>
    <dbReference type="NCBI Taxonomy" id="43982"/>
    <lineage>
        <taxon>Eukaryota</taxon>
        <taxon>Fungi</taxon>
        <taxon>Dikarya</taxon>
        <taxon>Ascomycota</taxon>
        <taxon>Saccharomycotina</taxon>
        <taxon>Pichiomycetes</taxon>
        <taxon>Pichiales</taxon>
        <taxon>Pichiaceae</taxon>
        <taxon>Ambrosiozyma</taxon>
    </lineage>
</organism>
<comment type="caution">
    <text evidence="6">The sequence shown here is derived from an EMBL/GenBank/DDBJ whole genome shotgun (WGS) entry which is preliminary data.</text>
</comment>
<evidence type="ECO:0000256" key="4">
    <source>
        <dbReference type="ARBA" id="ARBA00093447"/>
    </source>
</evidence>
<protein>
    <submittedName>
        <fullName evidence="6">Unnamed protein product</fullName>
    </submittedName>
</protein>
<dbReference type="PANTHER" id="PTHR22602:SF0">
    <property type="entry name" value="TRANSFERASE CAF17, MITOCHONDRIAL-RELATED"/>
    <property type="match status" value="1"/>
</dbReference>
<feature type="compositionally biased region" description="Polar residues" evidence="5">
    <location>
        <begin position="407"/>
        <end position="417"/>
    </location>
</feature>
<feature type="region of interest" description="Disordered" evidence="5">
    <location>
        <begin position="406"/>
        <end position="437"/>
    </location>
</feature>
<evidence type="ECO:0000256" key="3">
    <source>
        <dbReference type="ARBA" id="ARBA00023128"/>
    </source>
</evidence>
<dbReference type="GO" id="GO:0005759">
    <property type="term" value="C:mitochondrial matrix"/>
    <property type="evidence" value="ECO:0007669"/>
    <property type="project" value="UniProtKB-SubCell"/>
</dbReference>
<evidence type="ECO:0000313" key="7">
    <source>
        <dbReference type="Proteomes" id="UP001165063"/>
    </source>
</evidence>